<keyword evidence="2" id="KW-1185">Reference proteome</keyword>
<dbReference type="Proteomes" id="UP001476950">
    <property type="component" value="Unassembled WGS sequence"/>
</dbReference>
<comment type="caution">
    <text evidence="1">The sequence shown here is derived from an EMBL/GenBank/DDBJ whole genome shotgun (WGS) entry which is preliminary data.</text>
</comment>
<name>A0ABV0KU17_9CYAN</name>
<evidence type="ECO:0000313" key="1">
    <source>
        <dbReference type="EMBL" id="MEP1062738.1"/>
    </source>
</evidence>
<protein>
    <submittedName>
        <fullName evidence="1">RAMP superfamily protein</fullName>
    </submittedName>
</protein>
<dbReference type="EMBL" id="JAMPLM010000085">
    <property type="protein sequence ID" value="MEP1062738.1"/>
    <property type="molecule type" value="Genomic_DNA"/>
</dbReference>
<accession>A0ABV0KU17</accession>
<feature type="non-terminal residue" evidence="1">
    <location>
        <position position="494"/>
    </location>
</feature>
<dbReference type="RefSeq" id="WP_190454619.1">
    <property type="nucleotide sequence ID" value="NZ_JAMPLM010000085.1"/>
</dbReference>
<evidence type="ECO:0000313" key="2">
    <source>
        <dbReference type="Proteomes" id="UP001476950"/>
    </source>
</evidence>
<reference evidence="1 2" key="1">
    <citation type="submission" date="2022-04" db="EMBL/GenBank/DDBJ databases">
        <title>Positive selection, recombination, and allopatry shape intraspecific diversity of widespread and dominant cyanobacteria.</title>
        <authorList>
            <person name="Wei J."/>
            <person name="Shu W."/>
            <person name="Hu C."/>
        </authorList>
    </citation>
    <scope>NUCLEOTIDE SEQUENCE [LARGE SCALE GENOMIC DNA]</scope>
    <source>
        <strain evidence="1 2">AS-A4</strain>
    </source>
</reference>
<organism evidence="1 2">
    <name type="scientific">Stenomitos frigidus AS-A4</name>
    <dbReference type="NCBI Taxonomy" id="2933935"/>
    <lineage>
        <taxon>Bacteria</taxon>
        <taxon>Bacillati</taxon>
        <taxon>Cyanobacteriota</taxon>
        <taxon>Cyanophyceae</taxon>
        <taxon>Leptolyngbyales</taxon>
        <taxon>Leptolyngbyaceae</taxon>
        <taxon>Stenomitos</taxon>
    </lineage>
</organism>
<sequence length="494" mass="55665">MSVIPDAAKKVPLMFRAQTNGRCQLQRLSKGQESDAVLWADEWTDKTYPEAPIFDGDVQSRSYTLSWRFVTNSGQDDGVIRPVIGAKGYPFYPGSSMKGIFRRACTPAQAARYCGNPLSGGDHEPGLLRFHGGYPIDTSWTEHLVDIIHPQQDWQVKDDHKNAGAFVQISLYKPTLQFGISSTMSLETQEWETIWRLWEKAFSTGIGCRVCAGYGQPANQTGDLLYKCRLKGQGQAAKLVDGTGEFRPNVFRAAIRGHALRIFGGLTDEKNADRLIDQLFGSAMEKGTVGLLSLNFRTLQLEMDTFGKGSYAQPTYDVEGELIWHLTQTLVTEERDALTKLIAALTRFAMLLGGFGKSWRRADHRLFLPDYYDEDYKPLIGCHWQWAGERSLLNDVRVRKLDTVGTFIDEVRQAAQTWMQLQRMTPTPNRSAPWRESWHPANVQVWGRMADEPEDCEAIRWLHGPYQEAVPSARMAEGSIYRSSVTGQVGQIGR</sequence>
<proteinExistence type="predicted"/>
<gene>
    <name evidence="1" type="ORF">NDI38_30650</name>
</gene>